<gene>
    <name evidence="1" type="ORF">AZ78_5237</name>
</gene>
<accession>A0A125TZM0</accession>
<protein>
    <submittedName>
        <fullName evidence="1">Uncharacterized protein</fullName>
    </submittedName>
</protein>
<dbReference type="Proteomes" id="UP000023435">
    <property type="component" value="Unassembled WGS sequence"/>
</dbReference>
<evidence type="ECO:0000313" key="2">
    <source>
        <dbReference type="Proteomes" id="UP000023435"/>
    </source>
</evidence>
<name>A0A125TZM0_9GAMM</name>
<proteinExistence type="predicted"/>
<evidence type="ECO:0000313" key="1">
    <source>
        <dbReference type="EMBL" id="KWS02104.1"/>
    </source>
</evidence>
<dbReference type="AlphaFoldDB" id="A0A125TZM0"/>
<sequence>MLSALAMAPLSVARANDDPIVSTAKTSYSTNHEGPLYTQLLERPDIVDSQQIVDTHLVVANNELDCTAAVLELITDGWGYPAEIQPPTDRCAASRGAINELPPFDLPAGTMPGLWISDIARKPEPGQTTPTAKGRVVSIHSAGNIDFMFHNQMSPNWQYDAQPEDKTPFGTRIRVTQTKGTLIVDGRIIGQRFVLNPFGK</sequence>
<reference evidence="1 2" key="1">
    <citation type="journal article" date="2014" name="Genome Announc.">
        <title>Draft Genome Sequence of Lysobacter capsici AZ78, a Bacterium Antagonistic to Plant-Pathogenic Oomycetes.</title>
        <authorList>
            <person name="Puopolo G."/>
            <person name="Sonego P."/>
            <person name="Engelen K."/>
            <person name="Pertot I."/>
        </authorList>
    </citation>
    <scope>NUCLEOTIDE SEQUENCE [LARGE SCALE GENOMIC DNA]</scope>
    <source>
        <strain evidence="1 2">AZ78</strain>
    </source>
</reference>
<organism evidence="1 2">
    <name type="scientific">Lysobacter capsici AZ78</name>
    <dbReference type="NCBI Taxonomy" id="1444315"/>
    <lineage>
        <taxon>Bacteria</taxon>
        <taxon>Pseudomonadati</taxon>
        <taxon>Pseudomonadota</taxon>
        <taxon>Gammaproteobacteria</taxon>
        <taxon>Lysobacterales</taxon>
        <taxon>Lysobacteraceae</taxon>
        <taxon>Lysobacter</taxon>
    </lineage>
</organism>
<dbReference type="EMBL" id="JAJA02000003">
    <property type="protein sequence ID" value="KWS02104.1"/>
    <property type="molecule type" value="Genomic_DNA"/>
</dbReference>
<keyword evidence="2" id="KW-1185">Reference proteome</keyword>
<comment type="caution">
    <text evidence="1">The sequence shown here is derived from an EMBL/GenBank/DDBJ whole genome shotgun (WGS) entry which is preliminary data.</text>
</comment>